<accession>A0A8S4QVJ6</accession>
<feature type="transmembrane region" description="Helical" evidence="1">
    <location>
        <begin position="6"/>
        <end position="29"/>
    </location>
</feature>
<name>A0A8S4QVJ6_9NEOP</name>
<dbReference type="AlphaFoldDB" id="A0A8S4QVJ6"/>
<comment type="caution">
    <text evidence="2">The sequence shown here is derived from an EMBL/GenBank/DDBJ whole genome shotgun (WGS) entry which is preliminary data.</text>
</comment>
<dbReference type="EMBL" id="CAKXAJ010017826">
    <property type="protein sequence ID" value="CAH2217210.1"/>
    <property type="molecule type" value="Genomic_DNA"/>
</dbReference>
<dbReference type="Proteomes" id="UP000838756">
    <property type="component" value="Unassembled WGS sequence"/>
</dbReference>
<proteinExistence type="predicted"/>
<keyword evidence="1" id="KW-1133">Transmembrane helix</keyword>
<evidence type="ECO:0000313" key="3">
    <source>
        <dbReference type="Proteomes" id="UP000838756"/>
    </source>
</evidence>
<keyword evidence="3" id="KW-1185">Reference proteome</keyword>
<evidence type="ECO:0000313" key="2">
    <source>
        <dbReference type="EMBL" id="CAH2217210.1"/>
    </source>
</evidence>
<keyword evidence="1" id="KW-0812">Transmembrane</keyword>
<protein>
    <submittedName>
        <fullName evidence="2">Jg11555 protein</fullName>
    </submittedName>
</protein>
<sequence length="92" mass="10285">MEKRLLMAVGVVTVLAVAFLAAFLAIILLRTSPDNADGKKNYNAGMIDIQYSSENFLISYRSKSLSARLMALKRAVAFESSEYLYVIKSEMR</sequence>
<keyword evidence="1" id="KW-0472">Membrane</keyword>
<reference evidence="2" key="1">
    <citation type="submission" date="2022-03" db="EMBL/GenBank/DDBJ databases">
        <authorList>
            <person name="Lindestad O."/>
        </authorList>
    </citation>
    <scope>NUCLEOTIDE SEQUENCE</scope>
</reference>
<organism evidence="2 3">
    <name type="scientific">Pararge aegeria aegeria</name>
    <dbReference type="NCBI Taxonomy" id="348720"/>
    <lineage>
        <taxon>Eukaryota</taxon>
        <taxon>Metazoa</taxon>
        <taxon>Ecdysozoa</taxon>
        <taxon>Arthropoda</taxon>
        <taxon>Hexapoda</taxon>
        <taxon>Insecta</taxon>
        <taxon>Pterygota</taxon>
        <taxon>Neoptera</taxon>
        <taxon>Endopterygota</taxon>
        <taxon>Lepidoptera</taxon>
        <taxon>Glossata</taxon>
        <taxon>Ditrysia</taxon>
        <taxon>Papilionoidea</taxon>
        <taxon>Nymphalidae</taxon>
        <taxon>Satyrinae</taxon>
        <taxon>Satyrini</taxon>
        <taxon>Parargina</taxon>
        <taxon>Pararge</taxon>
    </lineage>
</organism>
<gene>
    <name evidence="2" type="primary">jg11555</name>
    <name evidence="2" type="ORF">PAEG_LOCUS5126</name>
</gene>
<evidence type="ECO:0000256" key="1">
    <source>
        <dbReference type="SAM" id="Phobius"/>
    </source>
</evidence>